<dbReference type="EMBL" id="KV878587">
    <property type="protein sequence ID" value="OJJ57978.1"/>
    <property type="molecule type" value="Genomic_DNA"/>
</dbReference>
<dbReference type="PANTHER" id="PTHR31834">
    <property type="entry name" value="INITIATION-SPECIFIC ALPHA-1,6-MANNOSYLTRANSFERASE"/>
    <property type="match status" value="1"/>
</dbReference>
<dbReference type="PANTHER" id="PTHR31834:SF8">
    <property type="entry name" value="TRANSFERASE, PUTATIVE (AFU_ORTHOLOGUE AFUA_6G14040)-RELATED"/>
    <property type="match status" value="1"/>
</dbReference>
<dbReference type="RefSeq" id="XP_040701784.1">
    <property type="nucleotide sequence ID" value="XM_040850460.1"/>
</dbReference>
<dbReference type="GO" id="GO:0000009">
    <property type="term" value="F:alpha-1,6-mannosyltransferase activity"/>
    <property type="evidence" value="ECO:0007669"/>
    <property type="project" value="InterPro"/>
</dbReference>
<dbReference type="Proteomes" id="UP000184356">
    <property type="component" value="Unassembled WGS sequence"/>
</dbReference>
<comment type="similarity">
    <text evidence="1">Belongs to the glycosyltransferase 32 family.</text>
</comment>
<evidence type="ECO:0000256" key="2">
    <source>
        <dbReference type="SAM" id="MobiDB-lite"/>
    </source>
</evidence>
<evidence type="ECO:0000313" key="5">
    <source>
        <dbReference type="Proteomes" id="UP000184356"/>
    </source>
</evidence>
<dbReference type="VEuPathDB" id="FungiDB:ASPSYDRAFT_69145"/>
<accession>A0A1L9TEY6</accession>
<feature type="compositionally biased region" description="Low complexity" evidence="2">
    <location>
        <begin position="72"/>
        <end position="83"/>
    </location>
</feature>
<feature type="compositionally biased region" description="Low complexity" evidence="2">
    <location>
        <begin position="373"/>
        <end position="382"/>
    </location>
</feature>
<dbReference type="GeneID" id="63766533"/>
<dbReference type="SUPFAM" id="SSF53448">
    <property type="entry name" value="Nucleotide-diphospho-sugar transferases"/>
    <property type="match status" value="1"/>
</dbReference>
<organism evidence="4 5">
    <name type="scientific">Aspergillus sydowii CBS 593.65</name>
    <dbReference type="NCBI Taxonomy" id="1036612"/>
    <lineage>
        <taxon>Eukaryota</taxon>
        <taxon>Fungi</taxon>
        <taxon>Dikarya</taxon>
        <taxon>Ascomycota</taxon>
        <taxon>Pezizomycotina</taxon>
        <taxon>Eurotiomycetes</taxon>
        <taxon>Eurotiomycetidae</taxon>
        <taxon>Eurotiales</taxon>
        <taxon>Aspergillaceae</taxon>
        <taxon>Aspergillus</taxon>
        <taxon>Aspergillus subgen. Nidulantes</taxon>
    </lineage>
</organism>
<dbReference type="GO" id="GO:0000136">
    <property type="term" value="C:mannan polymerase complex"/>
    <property type="evidence" value="ECO:0007669"/>
    <property type="project" value="TreeGrafter"/>
</dbReference>
<dbReference type="AlphaFoldDB" id="A0A1L9TEY6"/>
<evidence type="ECO:0000256" key="1">
    <source>
        <dbReference type="ARBA" id="ARBA00009003"/>
    </source>
</evidence>
<dbReference type="GO" id="GO:0006487">
    <property type="term" value="P:protein N-linked glycosylation"/>
    <property type="evidence" value="ECO:0007669"/>
    <property type="project" value="TreeGrafter"/>
</dbReference>
<protein>
    <recommendedName>
        <fullName evidence="6">Alpha 1,4-glycosyltransferase domain-containing protein</fullName>
    </recommendedName>
</protein>
<keyword evidence="3" id="KW-0812">Transmembrane</keyword>
<dbReference type="InterPro" id="IPR029044">
    <property type="entry name" value="Nucleotide-diphossugar_trans"/>
</dbReference>
<feature type="region of interest" description="Disordered" evidence="2">
    <location>
        <begin position="357"/>
        <end position="382"/>
    </location>
</feature>
<feature type="transmembrane region" description="Helical" evidence="3">
    <location>
        <begin position="7"/>
        <end position="27"/>
    </location>
</feature>
<evidence type="ECO:0000256" key="3">
    <source>
        <dbReference type="SAM" id="Phobius"/>
    </source>
</evidence>
<dbReference type="Gene3D" id="3.90.550.20">
    <property type="match status" value="1"/>
</dbReference>
<name>A0A1L9TEY6_9EURO</name>
<dbReference type="InterPro" id="IPR039367">
    <property type="entry name" value="Och1-like"/>
</dbReference>
<dbReference type="InterPro" id="IPR007577">
    <property type="entry name" value="GlycoTrfase_DXD_sugar-bd_CS"/>
</dbReference>
<dbReference type="OrthoDB" id="409543at2759"/>
<dbReference type="Pfam" id="PF04488">
    <property type="entry name" value="Gly_transf_sug"/>
    <property type="match status" value="1"/>
</dbReference>
<reference evidence="5" key="1">
    <citation type="journal article" date="2017" name="Genome Biol.">
        <title>Comparative genomics reveals high biological diversity and specific adaptations in the industrially and medically important fungal genus Aspergillus.</title>
        <authorList>
            <person name="de Vries R.P."/>
            <person name="Riley R."/>
            <person name="Wiebenga A."/>
            <person name="Aguilar-Osorio G."/>
            <person name="Amillis S."/>
            <person name="Uchima C.A."/>
            <person name="Anderluh G."/>
            <person name="Asadollahi M."/>
            <person name="Askin M."/>
            <person name="Barry K."/>
            <person name="Battaglia E."/>
            <person name="Bayram O."/>
            <person name="Benocci T."/>
            <person name="Braus-Stromeyer S.A."/>
            <person name="Caldana C."/>
            <person name="Canovas D."/>
            <person name="Cerqueira G.C."/>
            <person name="Chen F."/>
            <person name="Chen W."/>
            <person name="Choi C."/>
            <person name="Clum A."/>
            <person name="Dos Santos R.A."/>
            <person name="Damasio A.R."/>
            <person name="Diallinas G."/>
            <person name="Emri T."/>
            <person name="Fekete E."/>
            <person name="Flipphi M."/>
            <person name="Freyberg S."/>
            <person name="Gallo A."/>
            <person name="Gournas C."/>
            <person name="Habgood R."/>
            <person name="Hainaut M."/>
            <person name="Harispe M.L."/>
            <person name="Henrissat B."/>
            <person name="Hilden K.S."/>
            <person name="Hope R."/>
            <person name="Hossain A."/>
            <person name="Karabika E."/>
            <person name="Karaffa L."/>
            <person name="Karanyi Z."/>
            <person name="Krasevec N."/>
            <person name="Kuo A."/>
            <person name="Kusch H."/>
            <person name="LaButti K."/>
            <person name="Lagendijk E.L."/>
            <person name="Lapidus A."/>
            <person name="Levasseur A."/>
            <person name="Lindquist E."/>
            <person name="Lipzen A."/>
            <person name="Logrieco A.F."/>
            <person name="MacCabe A."/>
            <person name="Maekelae M.R."/>
            <person name="Malavazi I."/>
            <person name="Melin P."/>
            <person name="Meyer V."/>
            <person name="Mielnichuk N."/>
            <person name="Miskei M."/>
            <person name="Molnar A.P."/>
            <person name="Mule G."/>
            <person name="Ngan C.Y."/>
            <person name="Orejas M."/>
            <person name="Orosz E."/>
            <person name="Ouedraogo J.P."/>
            <person name="Overkamp K.M."/>
            <person name="Park H.-S."/>
            <person name="Perrone G."/>
            <person name="Piumi F."/>
            <person name="Punt P.J."/>
            <person name="Ram A.F."/>
            <person name="Ramon A."/>
            <person name="Rauscher S."/>
            <person name="Record E."/>
            <person name="Riano-Pachon D.M."/>
            <person name="Robert V."/>
            <person name="Roehrig J."/>
            <person name="Ruller R."/>
            <person name="Salamov A."/>
            <person name="Salih N.S."/>
            <person name="Samson R.A."/>
            <person name="Sandor E."/>
            <person name="Sanguinetti M."/>
            <person name="Schuetze T."/>
            <person name="Sepcic K."/>
            <person name="Shelest E."/>
            <person name="Sherlock G."/>
            <person name="Sophianopoulou V."/>
            <person name="Squina F.M."/>
            <person name="Sun H."/>
            <person name="Susca A."/>
            <person name="Todd R.B."/>
            <person name="Tsang A."/>
            <person name="Unkles S.E."/>
            <person name="van de Wiele N."/>
            <person name="van Rossen-Uffink D."/>
            <person name="Oliveira J.V."/>
            <person name="Vesth T.C."/>
            <person name="Visser J."/>
            <person name="Yu J.-H."/>
            <person name="Zhou M."/>
            <person name="Andersen M.R."/>
            <person name="Archer D.B."/>
            <person name="Baker S.E."/>
            <person name="Benoit I."/>
            <person name="Brakhage A.A."/>
            <person name="Braus G.H."/>
            <person name="Fischer R."/>
            <person name="Frisvad J.C."/>
            <person name="Goldman G.H."/>
            <person name="Houbraken J."/>
            <person name="Oakley B."/>
            <person name="Pocsi I."/>
            <person name="Scazzocchio C."/>
            <person name="Seiboth B."/>
            <person name="vanKuyk P.A."/>
            <person name="Wortman J."/>
            <person name="Dyer P.S."/>
            <person name="Grigoriev I.V."/>
        </authorList>
    </citation>
    <scope>NUCLEOTIDE SEQUENCE [LARGE SCALE GENOMIC DNA]</scope>
    <source>
        <strain evidence="5">CBS 593.65</strain>
    </source>
</reference>
<proteinExistence type="inferred from homology"/>
<feature type="region of interest" description="Disordered" evidence="2">
    <location>
        <begin position="72"/>
        <end position="91"/>
    </location>
</feature>
<keyword evidence="3" id="KW-0472">Membrane</keyword>
<sequence>MAGLVNSASRFGVAIFVFLLIFNMYLFNRVIRLNSQNESLEMSLQTSLPTLITSQPEPATVTITNTVVATTTVTPDTPNTPGTQAEPNKQKDTGYSAAITPLLAHQASPDFPAKIWHKSGPNGVTEQVQKYVDTWFNKNPNFRHELLTDDSGDQYVRENYAEWPEVLETYMALTVPILKADFLRVLILYADGGIWSDLDVTCEVPVSEWIPEKFTKDTKNPVNVVVGLEFDGWQFASWTVMVKPHLQHFKAVIEYVVRQLKYQAMDNHVSISALTKPMLTDVVAVTGPQAITMALLRSVSEETGQEVTKKDIHQLKEPKLLGDILVLPQAAFAALQGGKPTDQGPYLVSHWYSGSWKNDAGGEEGQNQNQPKATTTTSASSS</sequence>
<keyword evidence="3" id="KW-1133">Transmembrane helix</keyword>
<gene>
    <name evidence="4" type="ORF">ASPSYDRAFT_69145</name>
</gene>
<evidence type="ECO:0000313" key="4">
    <source>
        <dbReference type="EMBL" id="OJJ57978.1"/>
    </source>
</evidence>
<evidence type="ECO:0008006" key="6">
    <source>
        <dbReference type="Google" id="ProtNLM"/>
    </source>
</evidence>
<keyword evidence="5" id="KW-1185">Reference proteome</keyword>